<gene>
    <name evidence="5" type="ORF">ACFOEO_04670</name>
</gene>
<keyword evidence="6" id="KW-1185">Reference proteome</keyword>
<evidence type="ECO:0000259" key="4">
    <source>
        <dbReference type="PROSITE" id="PS51462"/>
    </source>
</evidence>
<dbReference type="PROSITE" id="PS00893">
    <property type="entry name" value="NUDIX_BOX"/>
    <property type="match status" value="1"/>
</dbReference>
<sequence length="132" mass="14732">MRNRSAVVIVESGNKVTLIKRIRNGSVYYVFPGGGIETGETPEDAAKRETFEELGVEVKIGECVAEVDFDGAQYFFLAEILEGMFGSGQGEEYSNPRRNRGKYIPMWVDIEKLSSIDVRPTSVALKIQDLYS</sequence>
<accession>A0ABV7N6S3</accession>
<evidence type="ECO:0000256" key="3">
    <source>
        <dbReference type="RuleBase" id="RU003476"/>
    </source>
</evidence>
<reference evidence="6" key="1">
    <citation type="journal article" date="2019" name="Int. J. Syst. Evol. Microbiol.">
        <title>The Global Catalogue of Microorganisms (GCM) 10K type strain sequencing project: providing services to taxonomists for standard genome sequencing and annotation.</title>
        <authorList>
            <consortium name="The Broad Institute Genomics Platform"/>
            <consortium name="The Broad Institute Genome Sequencing Center for Infectious Disease"/>
            <person name="Wu L."/>
            <person name="Ma J."/>
        </authorList>
    </citation>
    <scope>NUCLEOTIDE SEQUENCE [LARGE SCALE GENOMIC DNA]</scope>
    <source>
        <strain evidence="6">CCM 7756</strain>
    </source>
</reference>
<comment type="cofactor">
    <cofactor evidence="1">
        <name>Mg(2+)</name>
        <dbReference type="ChEBI" id="CHEBI:18420"/>
    </cofactor>
</comment>
<feature type="domain" description="Nudix hydrolase" evidence="4">
    <location>
        <begin position="1"/>
        <end position="131"/>
    </location>
</feature>
<name>A0ABV7N6S3_9STAP</name>
<dbReference type="Proteomes" id="UP001595637">
    <property type="component" value="Unassembled WGS sequence"/>
</dbReference>
<evidence type="ECO:0000313" key="6">
    <source>
        <dbReference type="Proteomes" id="UP001595637"/>
    </source>
</evidence>
<organism evidence="5 6">
    <name type="scientific">Salinicoccus sesuvii</name>
    <dbReference type="NCBI Taxonomy" id="868281"/>
    <lineage>
        <taxon>Bacteria</taxon>
        <taxon>Bacillati</taxon>
        <taxon>Bacillota</taxon>
        <taxon>Bacilli</taxon>
        <taxon>Bacillales</taxon>
        <taxon>Staphylococcaceae</taxon>
        <taxon>Salinicoccus</taxon>
    </lineage>
</organism>
<dbReference type="PROSITE" id="PS51462">
    <property type="entry name" value="NUDIX"/>
    <property type="match status" value="1"/>
</dbReference>
<dbReference type="PANTHER" id="PTHR43046:SF14">
    <property type="entry name" value="MUTT_NUDIX FAMILY PROTEIN"/>
    <property type="match status" value="1"/>
</dbReference>
<dbReference type="InterPro" id="IPR020084">
    <property type="entry name" value="NUDIX_hydrolase_CS"/>
</dbReference>
<dbReference type="SUPFAM" id="SSF55811">
    <property type="entry name" value="Nudix"/>
    <property type="match status" value="1"/>
</dbReference>
<comment type="caution">
    <text evidence="5">The sequence shown here is derived from an EMBL/GenBank/DDBJ whole genome shotgun (WGS) entry which is preliminary data.</text>
</comment>
<dbReference type="PANTHER" id="PTHR43046">
    <property type="entry name" value="GDP-MANNOSE MANNOSYL HYDROLASE"/>
    <property type="match status" value="1"/>
</dbReference>
<dbReference type="PRINTS" id="PR00502">
    <property type="entry name" value="NUDIXFAMILY"/>
</dbReference>
<evidence type="ECO:0000313" key="5">
    <source>
        <dbReference type="EMBL" id="MFC3387892.1"/>
    </source>
</evidence>
<keyword evidence="2 3" id="KW-0378">Hydrolase</keyword>
<evidence type="ECO:0000256" key="1">
    <source>
        <dbReference type="ARBA" id="ARBA00001946"/>
    </source>
</evidence>
<dbReference type="CDD" id="cd04669">
    <property type="entry name" value="NUDIX_Hydrolase"/>
    <property type="match status" value="1"/>
</dbReference>
<evidence type="ECO:0000256" key="2">
    <source>
        <dbReference type="ARBA" id="ARBA00022801"/>
    </source>
</evidence>
<dbReference type="RefSeq" id="WP_380652527.1">
    <property type="nucleotide sequence ID" value="NZ_JBHRVQ010000001.1"/>
</dbReference>
<dbReference type="InterPro" id="IPR020476">
    <property type="entry name" value="Nudix_hydrolase"/>
</dbReference>
<comment type="similarity">
    <text evidence="3">Belongs to the Nudix hydrolase family.</text>
</comment>
<dbReference type="InterPro" id="IPR000086">
    <property type="entry name" value="NUDIX_hydrolase_dom"/>
</dbReference>
<dbReference type="InterPro" id="IPR015797">
    <property type="entry name" value="NUDIX_hydrolase-like_dom_sf"/>
</dbReference>
<dbReference type="Pfam" id="PF00293">
    <property type="entry name" value="NUDIX"/>
    <property type="match status" value="1"/>
</dbReference>
<dbReference type="Gene3D" id="3.90.79.10">
    <property type="entry name" value="Nucleoside Triphosphate Pyrophosphohydrolase"/>
    <property type="match status" value="1"/>
</dbReference>
<proteinExistence type="inferred from homology"/>
<protein>
    <submittedName>
        <fullName evidence="5">NUDIX domain-containing protein</fullName>
    </submittedName>
</protein>
<dbReference type="EMBL" id="JBHRVQ010000001">
    <property type="protein sequence ID" value="MFC3387892.1"/>
    <property type="molecule type" value="Genomic_DNA"/>
</dbReference>